<dbReference type="Pfam" id="PF08334">
    <property type="entry name" value="T2SSG"/>
    <property type="match status" value="1"/>
</dbReference>
<comment type="caution">
    <text evidence="4">The sequence shown here is derived from an EMBL/GenBank/DDBJ whole genome shotgun (WGS) entry which is preliminary data.</text>
</comment>
<sequence>MLHLLRQSGGFSLIEILIALTLLGIAGTFVAGQIFKQLTEGQIKATNIQMGNYKSILQDFRRKCGRYPTTDQGLEALIAKPTAGKECKNYPPDAFMEADEVPRDPWDEEYFYESDGKKFNIWSYGPDREEGGEGSDADIYLKKKKN</sequence>
<dbReference type="NCBIfam" id="TIGR01710">
    <property type="entry name" value="typeII_sec_gspG"/>
    <property type="match status" value="1"/>
</dbReference>
<protein>
    <submittedName>
        <fullName evidence="4">Type II secretion system protein GspG</fullName>
    </submittedName>
</protein>
<dbReference type="InterPro" id="IPR013545">
    <property type="entry name" value="T2SS_protein-GspG_C"/>
</dbReference>
<evidence type="ECO:0000259" key="3">
    <source>
        <dbReference type="Pfam" id="PF08334"/>
    </source>
</evidence>
<proteinExistence type="predicted"/>
<name>A0A1Y5FF09_9BACT</name>
<dbReference type="NCBIfam" id="TIGR02532">
    <property type="entry name" value="IV_pilin_GFxxxE"/>
    <property type="match status" value="1"/>
</dbReference>
<dbReference type="Gene3D" id="3.30.700.10">
    <property type="entry name" value="Glycoprotein, Type 4 Pilin"/>
    <property type="match status" value="1"/>
</dbReference>
<dbReference type="Pfam" id="PF07963">
    <property type="entry name" value="N_methyl"/>
    <property type="match status" value="1"/>
</dbReference>
<dbReference type="EMBL" id="MAAO01000006">
    <property type="protein sequence ID" value="OUR97480.1"/>
    <property type="molecule type" value="Genomic_DNA"/>
</dbReference>
<evidence type="ECO:0000256" key="1">
    <source>
        <dbReference type="SAM" id="MobiDB-lite"/>
    </source>
</evidence>
<evidence type="ECO:0000256" key="2">
    <source>
        <dbReference type="SAM" id="Phobius"/>
    </source>
</evidence>
<dbReference type="Proteomes" id="UP000196531">
    <property type="component" value="Unassembled WGS sequence"/>
</dbReference>
<dbReference type="InterPro" id="IPR012902">
    <property type="entry name" value="N_methyl_site"/>
</dbReference>
<organism evidence="4 5">
    <name type="scientific">Halobacteriovorax marinus</name>
    <dbReference type="NCBI Taxonomy" id="97084"/>
    <lineage>
        <taxon>Bacteria</taxon>
        <taxon>Pseudomonadati</taxon>
        <taxon>Bdellovibrionota</taxon>
        <taxon>Bacteriovoracia</taxon>
        <taxon>Bacteriovoracales</taxon>
        <taxon>Halobacteriovoraceae</taxon>
        <taxon>Halobacteriovorax</taxon>
    </lineage>
</organism>
<dbReference type="SUPFAM" id="SSF54523">
    <property type="entry name" value="Pili subunits"/>
    <property type="match status" value="1"/>
</dbReference>
<dbReference type="InterPro" id="IPR010054">
    <property type="entry name" value="Type2_sec_GspG"/>
</dbReference>
<dbReference type="GO" id="GO:0015628">
    <property type="term" value="P:protein secretion by the type II secretion system"/>
    <property type="evidence" value="ECO:0007669"/>
    <property type="project" value="InterPro"/>
</dbReference>
<dbReference type="PROSITE" id="PS00409">
    <property type="entry name" value="PROKAR_NTER_METHYL"/>
    <property type="match status" value="1"/>
</dbReference>
<keyword evidence="2" id="KW-0812">Transmembrane</keyword>
<dbReference type="AlphaFoldDB" id="A0A1Y5FF09"/>
<evidence type="ECO:0000313" key="5">
    <source>
        <dbReference type="Proteomes" id="UP000196531"/>
    </source>
</evidence>
<evidence type="ECO:0000313" key="4">
    <source>
        <dbReference type="EMBL" id="OUR97480.1"/>
    </source>
</evidence>
<feature type="domain" description="Type II secretion system protein GspG C-terminal" evidence="3">
    <location>
        <begin position="33"/>
        <end position="140"/>
    </location>
</feature>
<dbReference type="InterPro" id="IPR045584">
    <property type="entry name" value="Pilin-like"/>
</dbReference>
<feature type="transmembrane region" description="Helical" evidence="2">
    <location>
        <begin position="12"/>
        <end position="35"/>
    </location>
</feature>
<keyword evidence="2" id="KW-0472">Membrane</keyword>
<reference evidence="5" key="1">
    <citation type="journal article" date="2017" name="Proc. Natl. Acad. Sci. U.S.A.">
        <title>Simulation of Deepwater Horizon oil plume reveals substrate specialization within a complex community of hydrocarbon-degraders.</title>
        <authorList>
            <person name="Hu P."/>
            <person name="Dubinsky E.A."/>
            <person name="Probst A.J."/>
            <person name="Wang J."/>
            <person name="Sieber C.M.K."/>
            <person name="Tom L.M."/>
            <person name="Gardinali P."/>
            <person name="Banfield J.F."/>
            <person name="Atlas R.M."/>
            <person name="Andersen G.L."/>
        </authorList>
    </citation>
    <scope>NUCLEOTIDE SEQUENCE [LARGE SCALE GENOMIC DNA]</scope>
</reference>
<accession>A0A1Y5FF09</accession>
<gene>
    <name evidence="4" type="ORF">A9Q84_11785</name>
</gene>
<dbReference type="GO" id="GO:0015627">
    <property type="term" value="C:type II protein secretion system complex"/>
    <property type="evidence" value="ECO:0007669"/>
    <property type="project" value="InterPro"/>
</dbReference>
<feature type="region of interest" description="Disordered" evidence="1">
    <location>
        <begin position="125"/>
        <end position="146"/>
    </location>
</feature>
<keyword evidence="2" id="KW-1133">Transmembrane helix</keyword>